<evidence type="ECO:0000313" key="1">
    <source>
        <dbReference type="EMBL" id="OEG10613.1"/>
    </source>
</evidence>
<dbReference type="AlphaFoldDB" id="A0A1E5GD20"/>
<gene>
    <name evidence="1" type="ORF">BCR25_09105</name>
</gene>
<name>A0A1E5GD20_9ENTE</name>
<dbReference type="Proteomes" id="UP000095094">
    <property type="component" value="Unassembled WGS sequence"/>
</dbReference>
<reference evidence="2" key="1">
    <citation type="submission" date="2016-09" db="EMBL/GenBank/DDBJ databases">
        <authorList>
            <person name="Gulvik C.A."/>
        </authorList>
    </citation>
    <scope>NUCLEOTIDE SEQUENCE [LARGE SCALE GENOMIC DNA]</scope>
    <source>
        <strain evidence="2">LMG 8895</strain>
    </source>
</reference>
<accession>A0A1E5GD20</accession>
<keyword evidence="2" id="KW-1185">Reference proteome</keyword>
<organism evidence="1 2">
    <name type="scientific">Enterococcus termitis</name>
    <dbReference type="NCBI Taxonomy" id="332950"/>
    <lineage>
        <taxon>Bacteria</taxon>
        <taxon>Bacillati</taxon>
        <taxon>Bacillota</taxon>
        <taxon>Bacilli</taxon>
        <taxon>Lactobacillales</taxon>
        <taxon>Enterococcaceae</taxon>
        <taxon>Enterococcus</taxon>
    </lineage>
</organism>
<dbReference type="RefSeq" id="WP_069664394.1">
    <property type="nucleotide sequence ID" value="NZ_JBHUJJ010000001.1"/>
</dbReference>
<dbReference type="OrthoDB" id="2194754at2"/>
<comment type="caution">
    <text evidence="1">The sequence shown here is derived from an EMBL/GenBank/DDBJ whole genome shotgun (WGS) entry which is preliminary data.</text>
</comment>
<proteinExistence type="predicted"/>
<evidence type="ECO:0000313" key="2">
    <source>
        <dbReference type="Proteomes" id="UP000095094"/>
    </source>
</evidence>
<sequence length="119" mass="12931">MSSGTNENSPSDNNSNSIMIETIVVDSSELNANAVTPVPLRGTWVGNNGEVDIEFTITETAIITNDQTYTVAGYSQSGNTYTIDWDVNSVANPGNPQPFIYTYSPDTDELSNSIVFQRK</sequence>
<protein>
    <submittedName>
        <fullName evidence="1">Uncharacterized protein</fullName>
    </submittedName>
</protein>
<dbReference type="EMBL" id="MIJY01000043">
    <property type="protein sequence ID" value="OEG10613.1"/>
    <property type="molecule type" value="Genomic_DNA"/>
</dbReference>